<proteinExistence type="predicted"/>
<evidence type="ECO:0000313" key="2">
    <source>
        <dbReference type="EMBL" id="SUN41198.1"/>
    </source>
</evidence>
<evidence type="ECO:0000313" key="1">
    <source>
        <dbReference type="EMBL" id="SUN05014.1"/>
    </source>
</evidence>
<dbReference type="EMBL" id="UHEN01000004">
    <property type="protein sequence ID" value="SUN41198.1"/>
    <property type="molecule type" value="Genomic_DNA"/>
</dbReference>
<accession>A0A380JLQ2</accession>
<dbReference type="Proteomes" id="UP000255213">
    <property type="component" value="Unassembled WGS sequence"/>
</dbReference>
<gene>
    <name evidence="1" type="ORF">NCTC12957_00092</name>
    <name evidence="2" type="ORF">NCTC12957_02279</name>
</gene>
<name>A0A380JLQ2_STRAI</name>
<dbReference type="AlphaFoldDB" id="A0A380JLQ2"/>
<evidence type="ECO:0000313" key="3">
    <source>
        <dbReference type="Proteomes" id="UP000255213"/>
    </source>
</evidence>
<reference evidence="2 3" key="1">
    <citation type="submission" date="2018-06" db="EMBL/GenBank/DDBJ databases">
        <authorList>
            <consortium name="Pathogen Informatics"/>
            <person name="Doyle S."/>
        </authorList>
    </citation>
    <scope>NUCLEOTIDE SEQUENCE [LARGE SCALE GENOMIC DNA]</scope>
    <source>
        <strain evidence="2 3">NCTC12957</strain>
    </source>
</reference>
<organism evidence="2 3">
    <name type="scientific">Streptococcus acidominimus</name>
    <dbReference type="NCBI Taxonomy" id="1326"/>
    <lineage>
        <taxon>Bacteria</taxon>
        <taxon>Bacillati</taxon>
        <taxon>Bacillota</taxon>
        <taxon>Bacilli</taxon>
        <taxon>Lactobacillales</taxon>
        <taxon>Streptococcaceae</taxon>
        <taxon>Streptococcus</taxon>
    </lineage>
</organism>
<protein>
    <submittedName>
        <fullName evidence="2">Phage protein</fullName>
    </submittedName>
</protein>
<dbReference type="EMBL" id="UHEN01000001">
    <property type="protein sequence ID" value="SUN05014.1"/>
    <property type="molecule type" value="Genomic_DNA"/>
</dbReference>
<sequence length="61" mass="7404">MNMKKLFKTIKNITERGKIMMINFYAMQILEDWITIEQVPKRFRKRVQELVKLSETGLDKE</sequence>